<dbReference type="PANTHER" id="PTHR47366">
    <property type="entry name" value="TWO-ON-TWO HEMOGLOBIN-3"/>
    <property type="match status" value="1"/>
</dbReference>
<keyword evidence="2" id="KW-0349">Heme</keyword>
<dbReference type="Pfam" id="PF01152">
    <property type="entry name" value="Bac_globin"/>
    <property type="match status" value="1"/>
</dbReference>
<dbReference type="GO" id="GO:0019825">
    <property type="term" value="F:oxygen binding"/>
    <property type="evidence" value="ECO:0007669"/>
    <property type="project" value="InterPro"/>
</dbReference>
<dbReference type="InterPro" id="IPR001486">
    <property type="entry name" value="Hemoglobin_trunc"/>
</dbReference>
<dbReference type="GO" id="GO:0046872">
    <property type="term" value="F:metal ion binding"/>
    <property type="evidence" value="ECO:0007669"/>
    <property type="project" value="UniProtKB-KW"/>
</dbReference>
<dbReference type="Gene3D" id="1.10.490.10">
    <property type="entry name" value="Globins"/>
    <property type="match status" value="1"/>
</dbReference>
<dbReference type="PANTHER" id="PTHR47366:SF1">
    <property type="entry name" value="TWO-ON-TWO HEMOGLOBIN-3"/>
    <property type="match status" value="1"/>
</dbReference>
<protein>
    <submittedName>
        <fullName evidence="6">Group 2 truncated hemoglobin YjbI</fullName>
    </submittedName>
</protein>
<dbReference type="GO" id="GO:0020037">
    <property type="term" value="F:heme binding"/>
    <property type="evidence" value="ECO:0007669"/>
    <property type="project" value="InterPro"/>
</dbReference>
<keyword evidence="7" id="KW-1185">Reference proteome</keyword>
<evidence type="ECO:0000256" key="2">
    <source>
        <dbReference type="ARBA" id="ARBA00022617"/>
    </source>
</evidence>
<organism evidence="6 7">
    <name type="scientific">Phocicoccus pinnipedialis</name>
    <dbReference type="NCBI Taxonomy" id="110845"/>
    <lineage>
        <taxon>Bacteria</taxon>
        <taxon>Bacillati</taxon>
        <taxon>Bacillota</taxon>
        <taxon>Bacilli</taxon>
        <taxon>Bacillales</taxon>
        <taxon>Salinicoccaceae</taxon>
        <taxon>Phocicoccus</taxon>
    </lineage>
</organism>
<gene>
    <name evidence="6" type="primary">yjbI</name>
    <name evidence="6" type="ORF">JEOPIN946_00617</name>
</gene>
<dbReference type="InterPro" id="IPR009050">
    <property type="entry name" value="Globin-like_sf"/>
</dbReference>
<dbReference type="InterPro" id="IPR044203">
    <property type="entry name" value="GlbO/GLB3-like"/>
</dbReference>
<dbReference type="InterPro" id="IPR012292">
    <property type="entry name" value="Globin/Proto"/>
</dbReference>
<dbReference type="AlphaFoldDB" id="A0A6V7R7X4"/>
<accession>A0A6V7R7X4</accession>
<keyword evidence="4" id="KW-0408">Iron</keyword>
<evidence type="ECO:0000313" key="6">
    <source>
        <dbReference type="EMBL" id="CAD2073233.1"/>
    </source>
</evidence>
<sequence>MVSVYETIGQEKLYEMIDVFYQYVEKDDRINFLFPGDWEDTAYKQKLFQTQFLGGPNLYNETFGHPMMRARHMPFKITEKSRDAWLDNMRKAMNDVGLDSDLSEHLLARYTLTANHMVNTFEQ</sequence>
<evidence type="ECO:0000256" key="4">
    <source>
        <dbReference type="ARBA" id="ARBA00023004"/>
    </source>
</evidence>
<comment type="caution">
    <text evidence="6">The sequence shown here is derived from an EMBL/GenBank/DDBJ whole genome shotgun (WGS) entry which is preliminary data.</text>
</comment>
<evidence type="ECO:0000256" key="3">
    <source>
        <dbReference type="ARBA" id="ARBA00022723"/>
    </source>
</evidence>
<dbReference type="GO" id="GO:0005344">
    <property type="term" value="F:oxygen carrier activity"/>
    <property type="evidence" value="ECO:0007669"/>
    <property type="project" value="InterPro"/>
</dbReference>
<reference evidence="6 7" key="1">
    <citation type="submission" date="2020-07" db="EMBL/GenBank/DDBJ databases">
        <authorList>
            <person name="Criscuolo A."/>
        </authorList>
    </citation>
    <scope>NUCLEOTIDE SEQUENCE [LARGE SCALE GENOMIC DNA]</scope>
    <source>
        <strain evidence="6">CIP107946</strain>
    </source>
</reference>
<proteinExistence type="inferred from homology"/>
<name>A0A6V7R7X4_9BACL</name>
<dbReference type="SUPFAM" id="SSF46458">
    <property type="entry name" value="Globin-like"/>
    <property type="match status" value="1"/>
</dbReference>
<evidence type="ECO:0000256" key="1">
    <source>
        <dbReference type="ARBA" id="ARBA00022448"/>
    </source>
</evidence>
<comment type="similarity">
    <text evidence="5">Belongs to the truncated hemoglobin family. Group II subfamily.</text>
</comment>
<dbReference type="EMBL" id="CAJEWB010000006">
    <property type="protein sequence ID" value="CAD2073233.1"/>
    <property type="molecule type" value="Genomic_DNA"/>
</dbReference>
<evidence type="ECO:0000256" key="5">
    <source>
        <dbReference type="ARBA" id="ARBA00034496"/>
    </source>
</evidence>
<keyword evidence="3" id="KW-0479">Metal-binding</keyword>
<keyword evidence="1" id="KW-0813">Transport</keyword>
<evidence type="ECO:0000313" key="7">
    <source>
        <dbReference type="Proteomes" id="UP000588186"/>
    </source>
</evidence>
<dbReference type="Proteomes" id="UP000588186">
    <property type="component" value="Unassembled WGS sequence"/>
</dbReference>